<name>A0A392V630_9FABA</name>
<feature type="non-terminal residue" evidence="2">
    <location>
        <position position="42"/>
    </location>
</feature>
<dbReference type="Proteomes" id="UP000265520">
    <property type="component" value="Unassembled WGS sequence"/>
</dbReference>
<sequence>MLLRARRALPLLRNVQSAEAARGSKHVRAPRQPLLHCAPTPA</sequence>
<dbReference type="AlphaFoldDB" id="A0A392V630"/>
<keyword evidence="3" id="KW-1185">Reference proteome</keyword>
<reference evidence="2 3" key="1">
    <citation type="journal article" date="2018" name="Front. Plant Sci.">
        <title>Red Clover (Trifolium pratense) and Zigzag Clover (T. medium) - A Picture of Genomic Similarities and Differences.</title>
        <authorList>
            <person name="Dluhosova J."/>
            <person name="Istvanek J."/>
            <person name="Nedelnik J."/>
            <person name="Repkova J."/>
        </authorList>
    </citation>
    <scope>NUCLEOTIDE SEQUENCE [LARGE SCALE GENOMIC DNA]</scope>
    <source>
        <strain evidence="3">cv. 10/8</strain>
        <tissue evidence="2">Leaf</tissue>
    </source>
</reference>
<evidence type="ECO:0000313" key="3">
    <source>
        <dbReference type="Proteomes" id="UP000265520"/>
    </source>
</evidence>
<dbReference type="EMBL" id="LXQA011030417">
    <property type="protein sequence ID" value="MCI81900.1"/>
    <property type="molecule type" value="Genomic_DNA"/>
</dbReference>
<evidence type="ECO:0000256" key="1">
    <source>
        <dbReference type="SAM" id="MobiDB-lite"/>
    </source>
</evidence>
<organism evidence="2 3">
    <name type="scientific">Trifolium medium</name>
    <dbReference type="NCBI Taxonomy" id="97028"/>
    <lineage>
        <taxon>Eukaryota</taxon>
        <taxon>Viridiplantae</taxon>
        <taxon>Streptophyta</taxon>
        <taxon>Embryophyta</taxon>
        <taxon>Tracheophyta</taxon>
        <taxon>Spermatophyta</taxon>
        <taxon>Magnoliopsida</taxon>
        <taxon>eudicotyledons</taxon>
        <taxon>Gunneridae</taxon>
        <taxon>Pentapetalae</taxon>
        <taxon>rosids</taxon>
        <taxon>fabids</taxon>
        <taxon>Fabales</taxon>
        <taxon>Fabaceae</taxon>
        <taxon>Papilionoideae</taxon>
        <taxon>50 kb inversion clade</taxon>
        <taxon>NPAAA clade</taxon>
        <taxon>Hologalegina</taxon>
        <taxon>IRL clade</taxon>
        <taxon>Trifolieae</taxon>
        <taxon>Trifolium</taxon>
    </lineage>
</organism>
<protein>
    <submittedName>
        <fullName evidence="2">Uncharacterized protein</fullName>
    </submittedName>
</protein>
<comment type="caution">
    <text evidence="2">The sequence shown here is derived from an EMBL/GenBank/DDBJ whole genome shotgun (WGS) entry which is preliminary data.</text>
</comment>
<feature type="region of interest" description="Disordered" evidence="1">
    <location>
        <begin position="18"/>
        <end position="42"/>
    </location>
</feature>
<evidence type="ECO:0000313" key="2">
    <source>
        <dbReference type="EMBL" id="MCI81900.1"/>
    </source>
</evidence>
<proteinExistence type="predicted"/>
<accession>A0A392V630</accession>